<dbReference type="GO" id="GO:0004252">
    <property type="term" value="F:serine-type endopeptidase activity"/>
    <property type="evidence" value="ECO:0007669"/>
    <property type="project" value="InterPro"/>
</dbReference>
<name>A0AAJ2NSG9_ALKPS</name>
<sequence length="93" mass="9337">DPMETLTAGKATIHGTHVAGVIAANGKIKGVAPEAKIVAYRALGPGGGGTTEQVLAAIDQAIKDKVDIINLSLGNSINGPDLPISLALDRAVN</sequence>
<dbReference type="SUPFAM" id="SSF52743">
    <property type="entry name" value="Subtilisin-like"/>
    <property type="match status" value="1"/>
</dbReference>
<comment type="caution">
    <text evidence="4">The sequence shown here is derived from an EMBL/GenBank/DDBJ whole genome shotgun (WGS) entry which is preliminary data.</text>
</comment>
<evidence type="ECO:0000256" key="2">
    <source>
        <dbReference type="PROSITE-ProRule" id="PRU01240"/>
    </source>
</evidence>
<reference evidence="4" key="1">
    <citation type="submission" date="2023-10" db="EMBL/GenBank/DDBJ databases">
        <title>Screening of Alkalihalophilus pseudofirmusBZ-TG-HK211 and Its Alleviation of Salt Stress on Rapeseed Growth.</title>
        <authorList>
            <person name="Zhao B."/>
            <person name="Guo T."/>
        </authorList>
    </citation>
    <scope>NUCLEOTIDE SEQUENCE</scope>
    <source>
        <strain evidence="4">BZ-TG-HK211</strain>
    </source>
</reference>
<comment type="caution">
    <text evidence="2">Lacks conserved residue(s) required for the propagation of feature annotation.</text>
</comment>
<dbReference type="PROSITE" id="PS00137">
    <property type="entry name" value="SUBTILASE_HIS"/>
    <property type="match status" value="1"/>
</dbReference>
<evidence type="ECO:0000313" key="4">
    <source>
        <dbReference type="EMBL" id="MDV2887781.1"/>
    </source>
</evidence>
<dbReference type="InterPro" id="IPR000209">
    <property type="entry name" value="Peptidase_S8/S53_dom"/>
</dbReference>
<organism evidence="4 5">
    <name type="scientific">Alkalihalophilus pseudofirmus</name>
    <name type="common">Bacillus pseudofirmus</name>
    <dbReference type="NCBI Taxonomy" id="79885"/>
    <lineage>
        <taxon>Bacteria</taxon>
        <taxon>Bacillati</taxon>
        <taxon>Bacillota</taxon>
        <taxon>Bacilli</taxon>
        <taxon>Bacillales</taxon>
        <taxon>Bacillaceae</taxon>
        <taxon>Alkalihalophilus</taxon>
    </lineage>
</organism>
<dbReference type="PANTHER" id="PTHR43806">
    <property type="entry name" value="PEPTIDASE S8"/>
    <property type="match status" value="1"/>
</dbReference>
<feature type="non-terminal residue" evidence="4">
    <location>
        <position position="1"/>
    </location>
</feature>
<comment type="similarity">
    <text evidence="1 2">Belongs to the peptidase S8 family.</text>
</comment>
<dbReference type="GO" id="GO:0006508">
    <property type="term" value="P:proteolysis"/>
    <property type="evidence" value="ECO:0007669"/>
    <property type="project" value="InterPro"/>
</dbReference>
<accession>A0AAJ2NSG9</accession>
<dbReference type="Pfam" id="PF00082">
    <property type="entry name" value="Peptidase_S8"/>
    <property type="match status" value="1"/>
</dbReference>
<dbReference type="RefSeq" id="WP_323467938.1">
    <property type="nucleotide sequence ID" value="NZ_JAWJAY010000462.1"/>
</dbReference>
<protein>
    <submittedName>
        <fullName evidence="4">S8 family serine peptidase</fullName>
    </submittedName>
</protein>
<dbReference type="InterPro" id="IPR050131">
    <property type="entry name" value="Peptidase_S8_subtilisin-like"/>
</dbReference>
<dbReference type="Proteomes" id="UP001285636">
    <property type="component" value="Unassembled WGS sequence"/>
</dbReference>
<gene>
    <name evidence="4" type="ORF">RYX45_21680</name>
</gene>
<dbReference type="AlphaFoldDB" id="A0AAJ2NSG9"/>
<evidence type="ECO:0000259" key="3">
    <source>
        <dbReference type="Pfam" id="PF00082"/>
    </source>
</evidence>
<dbReference type="EMBL" id="JAWJAY010000462">
    <property type="protein sequence ID" value="MDV2887781.1"/>
    <property type="molecule type" value="Genomic_DNA"/>
</dbReference>
<dbReference type="Gene3D" id="3.40.50.200">
    <property type="entry name" value="Peptidase S8/S53 domain"/>
    <property type="match status" value="1"/>
</dbReference>
<proteinExistence type="inferred from homology"/>
<feature type="non-terminal residue" evidence="4">
    <location>
        <position position="93"/>
    </location>
</feature>
<dbReference type="InterPro" id="IPR036852">
    <property type="entry name" value="Peptidase_S8/S53_dom_sf"/>
</dbReference>
<dbReference type="PANTHER" id="PTHR43806:SF65">
    <property type="entry name" value="SERINE PROTEASE APRX"/>
    <property type="match status" value="1"/>
</dbReference>
<evidence type="ECO:0000256" key="1">
    <source>
        <dbReference type="ARBA" id="ARBA00011073"/>
    </source>
</evidence>
<dbReference type="InterPro" id="IPR022398">
    <property type="entry name" value="Peptidase_S8_His-AS"/>
</dbReference>
<feature type="domain" description="Peptidase S8/S53" evidence="3">
    <location>
        <begin position="9"/>
        <end position="75"/>
    </location>
</feature>
<dbReference type="PROSITE" id="PS51892">
    <property type="entry name" value="SUBTILASE"/>
    <property type="match status" value="1"/>
</dbReference>
<evidence type="ECO:0000313" key="5">
    <source>
        <dbReference type="Proteomes" id="UP001285636"/>
    </source>
</evidence>